<comment type="similarity">
    <text evidence="9">Belongs to the GGGP/HepGP synthase family. Group II subfamily.</text>
</comment>
<dbReference type="STRING" id="573501.SAMN04487999_1162"/>
<keyword evidence="13" id="KW-1185">Reference proteome</keyword>
<evidence type="ECO:0000256" key="3">
    <source>
        <dbReference type="ARBA" id="ARBA00022723"/>
    </source>
</evidence>
<dbReference type="EMBL" id="FQXT01000002">
    <property type="protein sequence ID" value="SHH85484.1"/>
    <property type="molecule type" value="Genomic_DNA"/>
</dbReference>
<evidence type="ECO:0000256" key="7">
    <source>
        <dbReference type="ARBA" id="ARBA00023264"/>
    </source>
</evidence>
<accession>A0A1M5WE29</accession>
<gene>
    <name evidence="10" type="ORF">DSM01_454</name>
    <name evidence="11" type="ORF">SAMN04487999_1162</name>
</gene>
<reference evidence="12" key="2">
    <citation type="submission" date="2016-11" db="EMBL/GenBank/DDBJ databases">
        <authorList>
            <person name="Varghese N."/>
            <person name="Submissions S."/>
        </authorList>
    </citation>
    <scope>NUCLEOTIDE SEQUENCE [LARGE SCALE GENOMIC DNA]</scope>
    <source>
        <strain evidence="12">DSM 19859</strain>
    </source>
</reference>
<dbReference type="NCBIfam" id="TIGR01768">
    <property type="entry name" value="GGGP-family"/>
    <property type="match status" value="1"/>
</dbReference>
<evidence type="ECO:0000256" key="9">
    <source>
        <dbReference type="HAMAP-Rule" id="MF_00112"/>
    </source>
</evidence>
<comment type="function">
    <text evidence="9">Prenyltransferase that catalyzes the transfer of the geranylgeranyl moiety of geranylgeranyl diphosphate (GGPP) to the C3 hydroxyl of sn-glycerol-1-phosphate (G1P).</text>
</comment>
<dbReference type="InterPro" id="IPR010946">
    <property type="entry name" value="GGGP_synth"/>
</dbReference>
<dbReference type="GO" id="GO:0005737">
    <property type="term" value="C:cytoplasm"/>
    <property type="evidence" value="ECO:0007669"/>
    <property type="project" value="InterPro"/>
</dbReference>
<evidence type="ECO:0000256" key="5">
    <source>
        <dbReference type="ARBA" id="ARBA00023098"/>
    </source>
</evidence>
<dbReference type="GO" id="GO:0046474">
    <property type="term" value="P:glycerophospholipid biosynthetic process"/>
    <property type="evidence" value="ECO:0007669"/>
    <property type="project" value="UniProtKB-UniRule"/>
</dbReference>
<dbReference type="InterPro" id="IPR038597">
    <property type="entry name" value="GGGP/HepGP_synthase_sf"/>
</dbReference>
<dbReference type="GO" id="GO:0000287">
    <property type="term" value="F:magnesium ion binding"/>
    <property type="evidence" value="ECO:0007669"/>
    <property type="project" value="UniProtKB-UniRule"/>
</dbReference>
<dbReference type="InterPro" id="IPR008205">
    <property type="entry name" value="GGGP_HepGP_synthase"/>
</dbReference>
<evidence type="ECO:0000256" key="4">
    <source>
        <dbReference type="ARBA" id="ARBA00022842"/>
    </source>
</evidence>
<keyword evidence="4 9" id="KW-0460">Magnesium</keyword>
<comment type="cofactor">
    <cofactor evidence="9">
        <name>Mg(2+)</name>
        <dbReference type="ChEBI" id="CHEBI:18420"/>
    </cofactor>
</comment>
<evidence type="ECO:0000256" key="6">
    <source>
        <dbReference type="ARBA" id="ARBA00023209"/>
    </source>
</evidence>
<dbReference type="HAMAP" id="MF_00112">
    <property type="entry name" value="GGGP_HepGP_synthase"/>
    <property type="match status" value="1"/>
</dbReference>
<dbReference type="Gene3D" id="3.20.20.390">
    <property type="entry name" value="FMN-linked oxidoreductases"/>
    <property type="match status" value="1"/>
</dbReference>
<keyword evidence="6 9" id="KW-0594">Phospholipid biosynthesis</keyword>
<dbReference type="Pfam" id="PF01884">
    <property type="entry name" value="PcrB"/>
    <property type="match status" value="1"/>
</dbReference>
<organism evidence="11 12">
    <name type="scientific">Leeuwenhoekiella palythoae</name>
    <dbReference type="NCBI Taxonomy" id="573501"/>
    <lineage>
        <taxon>Bacteria</taxon>
        <taxon>Pseudomonadati</taxon>
        <taxon>Bacteroidota</taxon>
        <taxon>Flavobacteriia</taxon>
        <taxon>Flavobacteriales</taxon>
        <taxon>Flavobacteriaceae</taxon>
        <taxon>Leeuwenhoekiella</taxon>
    </lineage>
</organism>
<dbReference type="GO" id="GO:0047294">
    <property type="term" value="F:phosphoglycerol geranylgeranyltransferase activity"/>
    <property type="evidence" value="ECO:0007669"/>
    <property type="project" value="UniProtKB-UniRule"/>
</dbReference>
<keyword evidence="2 9" id="KW-0808">Transferase</keyword>
<reference evidence="10 13" key="3">
    <citation type="submission" date="2018-07" db="EMBL/GenBank/DDBJ databases">
        <title>Leeuwenhoekiella genomics.</title>
        <authorList>
            <person name="Tahon G."/>
            <person name="Willems A."/>
        </authorList>
    </citation>
    <scope>NUCLEOTIDE SEQUENCE [LARGE SCALE GENOMIC DNA]</scope>
    <source>
        <strain evidence="10 13">LMG 24856</strain>
    </source>
</reference>
<dbReference type="Proteomes" id="UP000184240">
    <property type="component" value="Unassembled WGS sequence"/>
</dbReference>
<evidence type="ECO:0000313" key="13">
    <source>
        <dbReference type="Proteomes" id="UP000290037"/>
    </source>
</evidence>
<dbReference type="SUPFAM" id="SSF51395">
    <property type="entry name" value="FMN-linked oxidoreductases"/>
    <property type="match status" value="1"/>
</dbReference>
<dbReference type="AlphaFoldDB" id="A0A1M5WE29"/>
<feature type="binding site" evidence="9">
    <location>
        <begin position="180"/>
        <end position="186"/>
    </location>
    <ligand>
        <name>sn-glycerol 1-phosphate</name>
        <dbReference type="ChEBI" id="CHEBI:57685"/>
    </ligand>
</feature>
<evidence type="ECO:0000256" key="1">
    <source>
        <dbReference type="ARBA" id="ARBA00022516"/>
    </source>
</evidence>
<evidence type="ECO:0000256" key="8">
    <source>
        <dbReference type="ARBA" id="ARBA00047288"/>
    </source>
</evidence>
<dbReference type="EMBL" id="QOVN01000001">
    <property type="protein sequence ID" value="RXG31313.1"/>
    <property type="molecule type" value="Genomic_DNA"/>
</dbReference>
<proteinExistence type="inferred from homology"/>
<dbReference type="Proteomes" id="UP000290037">
    <property type="component" value="Unassembled WGS sequence"/>
</dbReference>
<dbReference type="OrthoDB" id="9807235at2"/>
<name>A0A1M5WE29_9FLAO</name>
<feature type="binding site" evidence="9">
    <location>
        <position position="60"/>
    </location>
    <ligand>
        <name>Mg(2+)</name>
        <dbReference type="ChEBI" id="CHEBI:18420"/>
    </ligand>
</feature>
<evidence type="ECO:0000313" key="10">
    <source>
        <dbReference type="EMBL" id="RXG31313.1"/>
    </source>
</evidence>
<feature type="binding site" evidence="9">
    <location>
        <begin position="211"/>
        <end position="212"/>
    </location>
    <ligand>
        <name>sn-glycerol 1-phosphate</name>
        <dbReference type="ChEBI" id="CHEBI:57685"/>
    </ligand>
</feature>
<keyword evidence="5 9" id="KW-0443">Lipid metabolism</keyword>
<evidence type="ECO:0000256" key="2">
    <source>
        <dbReference type="ARBA" id="ARBA00022679"/>
    </source>
</evidence>
<keyword evidence="7 9" id="KW-1208">Phospholipid metabolism</keyword>
<reference evidence="11" key="1">
    <citation type="submission" date="2016-11" db="EMBL/GenBank/DDBJ databases">
        <authorList>
            <person name="Jaros S."/>
            <person name="Januszkiewicz K."/>
            <person name="Wedrychowicz H."/>
        </authorList>
    </citation>
    <scope>NUCLEOTIDE SEQUENCE [LARGE SCALE GENOMIC DNA]</scope>
    <source>
        <strain evidence="11">DSM 19859</strain>
    </source>
</reference>
<dbReference type="NCBIfam" id="NF003198">
    <property type="entry name" value="PRK04169.1-2"/>
    <property type="match status" value="1"/>
</dbReference>
<comment type="caution">
    <text evidence="9">Lacks conserved residue(s) required for the propagation of feature annotation.</text>
</comment>
<keyword evidence="3 9" id="KW-0479">Metal-binding</keyword>
<comment type="catalytic activity">
    <reaction evidence="8 9">
        <text>sn-glycerol 1-phosphate + (2E,6E,10E)-geranylgeranyl diphosphate = sn-3-O-(geranylgeranyl)glycerol 1-phosphate + diphosphate</text>
        <dbReference type="Rhea" id="RHEA:23404"/>
        <dbReference type="ChEBI" id="CHEBI:33019"/>
        <dbReference type="ChEBI" id="CHEBI:57677"/>
        <dbReference type="ChEBI" id="CHEBI:57685"/>
        <dbReference type="ChEBI" id="CHEBI:58756"/>
        <dbReference type="EC" id="2.5.1.41"/>
    </reaction>
</comment>
<dbReference type="EC" id="2.5.1.41" evidence="9"/>
<protein>
    <recommendedName>
        <fullName evidence="9">Geranylgeranylglyceryl phosphate synthase</fullName>
        <shortName evidence="9">GGGP synthase</shortName>
        <shortName evidence="9">GGGPS</shortName>
        <ecNumber evidence="9">2.5.1.41</ecNumber>
    </recommendedName>
    <alternativeName>
        <fullName evidence="9">(S)-3-O-geranylgeranylglyceryl phosphate synthase</fullName>
    </alternativeName>
    <alternativeName>
        <fullName evidence="9">Phosphoglycerol geranylgeranyltransferase</fullName>
    </alternativeName>
</protein>
<feature type="binding site" evidence="9">
    <location>
        <position position="32"/>
    </location>
    <ligand>
        <name>Mg(2+)</name>
        <dbReference type="ChEBI" id="CHEBI:18420"/>
    </ligand>
</feature>
<sequence>MIEKLAHSGTSIYSALLKSIEAEKPLFAILFDPEELSETLLTQQLSKLPVFTTHILVGGSTATQAQTQVAVNLIKQKTSLPVLLFPGDYRQITAEADGILFLSLLSGENPEYLIRQQIQSVGKLRASALEIIPTGYILIDGGKQTTVERVSQTQAIPQEMVQRIVDTALAGEYSGKKLIYLEAGSGALNPVSVEIIQAVKDAISIPLIVGGGIRSQSKLEAIYAAGADLVVVGTAFEKGDF</sequence>
<dbReference type="RefSeq" id="WP_072981234.1">
    <property type="nucleotide sequence ID" value="NZ_FQXT01000002.1"/>
</dbReference>
<dbReference type="NCBIfam" id="TIGR01769">
    <property type="entry name" value="GGGP"/>
    <property type="match status" value="1"/>
</dbReference>
<keyword evidence="1 9" id="KW-0444">Lipid biosynthesis</keyword>
<evidence type="ECO:0000313" key="11">
    <source>
        <dbReference type="EMBL" id="SHH85484.1"/>
    </source>
</evidence>
<evidence type="ECO:0000313" key="12">
    <source>
        <dbReference type="Proteomes" id="UP000184240"/>
    </source>
</evidence>
<feature type="binding site" evidence="9">
    <location>
        <begin position="233"/>
        <end position="234"/>
    </location>
    <ligand>
        <name>sn-glycerol 1-phosphate</name>
        <dbReference type="ChEBI" id="CHEBI:57685"/>
    </ligand>
</feature>